<proteinExistence type="predicted"/>
<evidence type="ECO:0000313" key="2">
    <source>
        <dbReference type="EMBL" id="APZ94808.1"/>
    </source>
</evidence>
<organism evidence="2 3">
    <name type="scientific">Fuerstiella marisgermanici</name>
    <dbReference type="NCBI Taxonomy" id="1891926"/>
    <lineage>
        <taxon>Bacteria</taxon>
        <taxon>Pseudomonadati</taxon>
        <taxon>Planctomycetota</taxon>
        <taxon>Planctomycetia</taxon>
        <taxon>Planctomycetales</taxon>
        <taxon>Planctomycetaceae</taxon>
        <taxon>Fuerstiella</taxon>
    </lineage>
</organism>
<keyword evidence="3" id="KW-1185">Reference proteome</keyword>
<sequence>MANRDIPVSDPVRQSVAKKILDGIEKLAEEAQAATKPLEVDPYRARLFEFFVTADGAGLVGDERSSSLGDSEARPDDETDLSADGLCRSIARRWGLDMAARDSAAQQTKLASDQLERMRVLWSVMRMWMEWNYAWCRWQEFHAGPPRQADGMVGG</sequence>
<feature type="region of interest" description="Disordered" evidence="1">
    <location>
        <begin position="59"/>
        <end position="82"/>
    </location>
</feature>
<reference evidence="2 3" key="1">
    <citation type="journal article" date="2016" name="Front. Microbiol.">
        <title>Fuerstia marisgermanicae gen. nov., sp. nov., an Unusual Member of the Phylum Planctomycetes from the German Wadden Sea.</title>
        <authorList>
            <person name="Kohn T."/>
            <person name="Heuer A."/>
            <person name="Jogler M."/>
            <person name="Vollmers J."/>
            <person name="Boedeker C."/>
            <person name="Bunk B."/>
            <person name="Rast P."/>
            <person name="Borchert D."/>
            <person name="Glockner I."/>
            <person name="Freese H.M."/>
            <person name="Klenk H.P."/>
            <person name="Overmann J."/>
            <person name="Kaster A.K."/>
            <person name="Rohde M."/>
            <person name="Wiegand S."/>
            <person name="Jogler C."/>
        </authorList>
    </citation>
    <scope>NUCLEOTIDE SEQUENCE [LARGE SCALE GENOMIC DNA]</scope>
    <source>
        <strain evidence="2 3">NH11</strain>
    </source>
</reference>
<protein>
    <submittedName>
        <fullName evidence="2">Uncharacterized protein</fullName>
    </submittedName>
</protein>
<dbReference type="OrthoDB" id="215235at2"/>
<dbReference type="KEGG" id="fmr:Fuma_04447"/>
<evidence type="ECO:0000313" key="3">
    <source>
        <dbReference type="Proteomes" id="UP000187735"/>
    </source>
</evidence>
<gene>
    <name evidence="2" type="ORF">Fuma_04447</name>
</gene>
<dbReference type="RefSeq" id="WP_077026063.1">
    <property type="nucleotide sequence ID" value="NZ_CP017641.1"/>
</dbReference>
<dbReference type="AlphaFoldDB" id="A0A1P8WL73"/>
<dbReference type="Proteomes" id="UP000187735">
    <property type="component" value="Chromosome"/>
</dbReference>
<dbReference type="EMBL" id="CP017641">
    <property type="protein sequence ID" value="APZ94808.1"/>
    <property type="molecule type" value="Genomic_DNA"/>
</dbReference>
<name>A0A1P8WL73_9PLAN</name>
<feature type="compositionally biased region" description="Basic and acidic residues" evidence="1">
    <location>
        <begin position="61"/>
        <end position="76"/>
    </location>
</feature>
<accession>A0A1P8WL73</accession>
<evidence type="ECO:0000256" key="1">
    <source>
        <dbReference type="SAM" id="MobiDB-lite"/>
    </source>
</evidence>